<dbReference type="InterPro" id="IPR013641">
    <property type="entry name" value="KTI12/PSTK"/>
</dbReference>
<evidence type="ECO:0000256" key="1">
    <source>
        <dbReference type="ARBA" id="ARBA00022741"/>
    </source>
</evidence>
<keyword evidence="6" id="KW-1185">Reference proteome</keyword>
<keyword evidence="2" id="KW-0067">ATP-binding</keyword>
<dbReference type="OrthoDB" id="9972657at2759"/>
<evidence type="ECO:0000256" key="2">
    <source>
        <dbReference type="ARBA" id="ARBA00022840"/>
    </source>
</evidence>
<evidence type="ECO:0000256" key="4">
    <source>
        <dbReference type="ARBA" id="ARBA00063730"/>
    </source>
</evidence>
<proteinExistence type="inferred from homology"/>
<protein>
    <submittedName>
        <fullName evidence="5">Chromatin associated protein KTI12</fullName>
    </submittedName>
</protein>
<gene>
    <name evidence="5" type="ORF">CANTADRAFT_54631</name>
</gene>
<evidence type="ECO:0000256" key="3">
    <source>
        <dbReference type="ARBA" id="ARBA00025768"/>
    </source>
</evidence>
<dbReference type="GO" id="GO:0005634">
    <property type="term" value="C:nucleus"/>
    <property type="evidence" value="ECO:0007669"/>
    <property type="project" value="EnsemblFungi"/>
</dbReference>
<evidence type="ECO:0000313" key="6">
    <source>
        <dbReference type="Proteomes" id="UP000094285"/>
    </source>
</evidence>
<comment type="subunit">
    <text evidence="4">Interacts with the elongator complex.</text>
</comment>
<dbReference type="GO" id="GO:0005524">
    <property type="term" value="F:ATP binding"/>
    <property type="evidence" value="ECO:0007669"/>
    <property type="project" value="UniProtKB-KW"/>
</dbReference>
<dbReference type="PANTHER" id="PTHR12435">
    <property type="match status" value="1"/>
</dbReference>
<evidence type="ECO:0000313" key="5">
    <source>
        <dbReference type="EMBL" id="ODV77900.1"/>
    </source>
</evidence>
<dbReference type="AlphaFoldDB" id="A0A1E4SEJ7"/>
<dbReference type="InterPro" id="IPR027417">
    <property type="entry name" value="P-loop_NTPase"/>
</dbReference>
<name>A0A1E4SEJ7_9ASCO</name>
<dbReference type="EMBL" id="KV453914">
    <property type="protein sequence ID" value="ODV77900.1"/>
    <property type="molecule type" value="Genomic_DNA"/>
</dbReference>
<dbReference type="Proteomes" id="UP000094285">
    <property type="component" value="Unassembled WGS sequence"/>
</dbReference>
<dbReference type="GO" id="GO:0005737">
    <property type="term" value="C:cytoplasm"/>
    <property type="evidence" value="ECO:0007669"/>
    <property type="project" value="EnsemblFungi"/>
</dbReference>
<dbReference type="GeneID" id="30984482"/>
<reference evidence="6" key="1">
    <citation type="submission" date="2016-05" db="EMBL/GenBank/DDBJ databases">
        <title>Comparative genomics of biotechnologically important yeasts.</title>
        <authorList>
            <consortium name="DOE Joint Genome Institute"/>
            <person name="Riley R."/>
            <person name="Haridas S."/>
            <person name="Wolfe K.H."/>
            <person name="Lopes M.R."/>
            <person name="Hittinger C.T."/>
            <person name="Goker M."/>
            <person name="Salamov A."/>
            <person name="Wisecaver J."/>
            <person name="Long T.M."/>
            <person name="Aerts A.L."/>
            <person name="Barry K."/>
            <person name="Choi C."/>
            <person name="Clum A."/>
            <person name="Coughlan A.Y."/>
            <person name="Deshpande S."/>
            <person name="Douglass A.P."/>
            <person name="Hanson S.J."/>
            <person name="Klenk H.-P."/>
            <person name="Labutti K."/>
            <person name="Lapidus A."/>
            <person name="Lindquist E."/>
            <person name="Lipzen A."/>
            <person name="Meier-Kolthoff J.P."/>
            <person name="Ohm R.A."/>
            <person name="Otillar R.P."/>
            <person name="Pangilinan J."/>
            <person name="Peng Y."/>
            <person name="Rokas A."/>
            <person name="Rosa C.A."/>
            <person name="Scheuner C."/>
            <person name="Sibirny A.A."/>
            <person name="Slot J.C."/>
            <person name="Stielow J.B."/>
            <person name="Sun H."/>
            <person name="Kurtzman C.P."/>
            <person name="Blackwell M."/>
            <person name="Grigoriev I.V."/>
            <person name="Jeffries T.W."/>
        </authorList>
    </citation>
    <scope>NUCLEOTIDE SEQUENCE [LARGE SCALE GENOMIC DNA]</scope>
    <source>
        <strain evidence="6">NRRL Y-17324</strain>
    </source>
</reference>
<dbReference type="Pfam" id="PF08433">
    <property type="entry name" value="KTI12"/>
    <property type="match status" value="1"/>
</dbReference>
<dbReference type="GO" id="GO:0006357">
    <property type="term" value="P:regulation of transcription by RNA polymerase II"/>
    <property type="evidence" value="ECO:0007669"/>
    <property type="project" value="EnsemblFungi"/>
</dbReference>
<keyword evidence="1" id="KW-0547">Nucleotide-binding</keyword>
<dbReference type="STRING" id="984487.A0A1E4SEJ7"/>
<organism evidence="5 6">
    <name type="scientific">Suhomyces tanzawaensis NRRL Y-17324</name>
    <dbReference type="NCBI Taxonomy" id="984487"/>
    <lineage>
        <taxon>Eukaryota</taxon>
        <taxon>Fungi</taxon>
        <taxon>Dikarya</taxon>
        <taxon>Ascomycota</taxon>
        <taxon>Saccharomycotina</taxon>
        <taxon>Pichiomycetes</taxon>
        <taxon>Debaryomycetaceae</taxon>
        <taxon>Suhomyces</taxon>
    </lineage>
</organism>
<dbReference type="GO" id="GO:0003682">
    <property type="term" value="F:chromatin binding"/>
    <property type="evidence" value="ECO:0007669"/>
    <property type="project" value="EnsemblFungi"/>
</dbReference>
<comment type="similarity">
    <text evidence="3">Belongs to the KTI12 family.</text>
</comment>
<sequence length="288" mass="32665">MPLITFTGFPSSGKTTWAKQLQAALEAKIEAAKKTNDPGHNYSVIYHSDETLGISHDAYKESNPEKNARGTQMSAVKRDLSRTNFVILDSLAYIKGFRYQLFCEAKGVVTPHCVVQVLNQLDKCLEWNSKKDNPWDEELMKQLHMRYEEPNGDSRWDSPLFTVASGYEGEELPIEAIWDALVLKRAPPPNAATLIKSTGGNNFLQELDGRTRDVVGKIVQHQALMAIGGTVRIDKDLEIEMPLWPVSTAQLQRIRRSYITLNRMRTVEVDRITNLFVDYVNKSLETEH</sequence>
<dbReference type="Gene3D" id="3.40.50.300">
    <property type="entry name" value="P-loop containing nucleotide triphosphate hydrolases"/>
    <property type="match status" value="1"/>
</dbReference>
<dbReference type="GO" id="GO:0002098">
    <property type="term" value="P:tRNA wobble uridine modification"/>
    <property type="evidence" value="ECO:0007669"/>
    <property type="project" value="EnsemblFungi"/>
</dbReference>
<dbReference type="SUPFAM" id="SSF52540">
    <property type="entry name" value="P-loop containing nucleoside triphosphate hydrolases"/>
    <property type="match status" value="1"/>
</dbReference>
<dbReference type="FunFam" id="3.40.50.300:FF:000827">
    <property type="entry name" value="KTI12 chromatin-associated homolog"/>
    <property type="match status" value="1"/>
</dbReference>
<accession>A0A1E4SEJ7</accession>
<dbReference type="RefSeq" id="XP_020063022.1">
    <property type="nucleotide sequence ID" value="XM_020210346.1"/>
</dbReference>